<gene>
    <name evidence="1" type="ORF">FHX59_003612</name>
</gene>
<keyword evidence="2" id="KW-1185">Reference proteome</keyword>
<accession>A0ABR6FP25</accession>
<evidence type="ECO:0000313" key="2">
    <source>
        <dbReference type="Proteomes" id="UP000533533"/>
    </source>
</evidence>
<dbReference type="EMBL" id="JACHVZ010000009">
    <property type="protein sequence ID" value="MBB2929181.1"/>
    <property type="molecule type" value="Genomic_DNA"/>
</dbReference>
<name>A0ABR6FP25_9BURK</name>
<reference evidence="1 2" key="1">
    <citation type="submission" date="2020-08" db="EMBL/GenBank/DDBJ databases">
        <title>Genomic Encyclopedia of Type Strains, Phase IV (KMG-V): Genome sequencing to study the core and pangenomes of soil and plant-associated prokaryotes.</title>
        <authorList>
            <person name="Whitman W."/>
        </authorList>
    </citation>
    <scope>NUCLEOTIDE SEQUENCE [LARGE SCALE GENOMIC DNA]</scope>
    <source>
        <strain evidence="1 2">SRMrh-85</strain>
    </source>
</reference>
<proteinExistence type="predicted"/>
<dbReference type="RefSeq" id="WP_165822882.1">
    <property type="nucleotide sequence ID" value="NZ_JACHVZ010000009.1"/>
</dbReference>
<organism evidence="1 2">
    <name type="scientific">Paraburkholderia silvatlantica</name>
    <dbReference type="NCBI Taxonomy" id="321895"/>
    <lineage>
        <taxon>Bacteria</taxon>
        <taxon>Pseudomonadati</taxon>
        <taxon>Pseudomonadota</taxon>
        <taxon>Betaproteobacteria</taxon>
        <taxon>Burkholderiales</taxon>
        <taxon>Burkholderiaceae</taxon>
        <taxon>Paraburkholderia</taxon>
    </lineage>
</organism>
<comment type="caution">
    <text evidence="1">The sequence shown here is derived from an EMBL/GenBank/DDBJ whole genome shotgun (WGS) entry which is preliminary data.</text>
</comment>
<dbReference type="Proteomes" id="UP000533533">
    <property type="component" value="Unassembled WGS sequence"/>
</dbReference>
<protein>
    <submittedName>
        <fullName evidence="1">Uncharacterized protein</fullName>
    </submittedName>
</protein>
<evidence type="ECO:0000313" key="1">
    <source>
        <dbReference type="EMBL" id="MBB2929181.1"/>
    </source>
</evidence>
<sequence length="86" mass="9868">MSLQDAAVPQPYCQLYVFVVNATHLHYYLQRFHAITHQNRFRLISRAQLVRRTCTFLPPAALASPPSVSVHARHLGAVRNSAPRFW</sequence>